<dbReference type="EMBL" id="KZ825888">
    <property type="protein sequence ID" value="PYH93640.1"/>
    <property type="molecule type" value="Genomic_DNA"/>
</dbReference>
<organism evidence="2 3">
    <name type="scientific">Aspergillus ellipticus CBS 707.79</name>
    <dbReference type="NCBI Taxonomy" id="1448320"/>
    <lineage>
        <taxon>Eukaryota</taxon>
        <taxon>Fungi</taxon>
        <taxon>Dikarya</taxon>
        <taxon>Ascomycota</taxon>
        <taxon>Pezizomycotina</taxon>
        <taxon>Eurotiomycetes</taxon>
        <taxon>Eurotiomycetidae</taxon>
        <taxon>Eurotiales</taxon>
        <taxon>Aspergillaceae</taxon>
        <taxon>Aspergillus</taxon>
        <taxon>Aspergillus subgen. Circumdati</taxon>
    </lineage>
</organism>
<evidence type="ECO:0000313" key="2">
    <source>
        <dbReference type="EMBL" id="PYH93640.1"/>
    </source>
</evidence>
<reference evidence="2 3" key="1">
    <citation type="submission" date="2018-02" db="EMBL/GenBank/DDBJ databases">
        <title>The genomes of Aspergillus section Nigri reveals drivers in fungal speciation.</title>
        <authorList>
            <consortium name="DOE Joint Genome Institute"/>
            <person name="Vesth T.C."/>
            <person name="Nybo J."/>
            <person name="Theobald S."/>
            <person name="Brandl J."/>
            <person name="Frisvad J.C."/>
            <person name="Nielsen K.F."/>
            <person name="Lyhne E.K."/>
            <person name="Kogle M.E."/>
            <person name="Kuo A."/>
            <person name="Riley R."/>
            <person name="Clum A."/>
            <person name="Nolan M."/>
            <person name="Lipzen A."/>
            <person name="Salamov A."/>
            <person name="Henrissat B."/>
            <person name="Wiebenga A."/>
            <person name="De vries R.P."/>
            <person name="Grigoriev I.V."/>
            <person name="Mortensen U.H."/>
            <person name="Andersen M.R."/>
            <person name="Baker S.E."/>
        </authorList>
    </citation>
    <scope>NUCLEOTIDE SEQUENCE [LARGE SCALE GENOMIC DNA]</scope>
    <source>
        <strain evidence="2 3">CBS 707.79</strain>
    </source>
</reference>
<dbReference type="Proteomes" id="UP000247810">
    <property type="component" value="Unassembled WGS sequence"/>
</dbReference>
<gene>
    <name evidence="2" type="ORF">BO71DRAFT_251648</name>
</gene>
<feature type="region of interest" description="Disordered" evidence="1">
    <location>
        <begin position="169"/>
        <end position="207"/>
    </location>
</feature>
<protein>
    <submittedName>
        <fullName evidence="2">Uncharacterized protein</fullName>
    </submittedName>
</protein>
<accession>A0A319D8N7</accession>
<dbReference type="OrthoDB" id="4501861at2759"/>
<evidence type="ECO:0000256" key="1">
    <source>
        <dbReference type="SAM" id="MobiDB-lite"/>
    </source>
</evidence>
<keyword evidence="3" id="KW-1185">Reference proteome</keyword>
<evidence type="ECO:0000313" key="3">
    <source>
        <dbReference type="Proteomes" id="UP000247810"/>
    </source>
</evidence>
<dbReference type="VEuPathDB" id="FungiDB:BO71DRAFT_251648"/>
<sequence length="255" mass="27703">MAGNTSKSFKKTPSQRSSPRLGSAALLPNSVGDDSDTELDIEMHPELASAARSQCTARSRSTAAQLTNIGRMTSGDVVSRGTQTDPIRVALPRGIQPATWRTLTSAERVPQRGQDNNPHGTNAPRAHAIWEAPTVPGLLHSDGTPARRSLSDNVVRNIVPTAVLSAYPPVRDDRDTFDPHGRRAEPPRDVRTLPRSRAPGQAQIGQNPLTLHVHPTLVEAAQFDNYVNFLVQEVDYNLEDELAGMAQAQAQLRPH</sequence>
<proteinExistence type="predicted"/>
<feature type="compositionally biased region" description="Basic and acidic residues" evidence="1">
    <location>
        <begin position="170"/>
        <end position="192"/>
    </location>
</feature>
<name>A0A319D8N7_9EURO</name>
<feature type="region of interest" description="Disordered" evidence="1">
    <location>
        <begin position="1"/>
        <end position="40"/>
    </location>
</feature>
<dbReference type="AlphaFoldDB" id="A0A319D8N7"/>
<feature type="compositionally biased region" description="Polar residues" evidence="1">
    <location>
        <begin position="1"/>
        <end position="20"/>
    </location>
</feature>